<feature type="transmembrane region" description="Helical" evidence="1">
    <location>
        <begin position="69"/>
        <end position="91"/>
    </location>
</feature>
<keyword evidence="1" id="KW-1133">Transmembrane helix</keyword>
<reference evidence="2 3" key="1">
    <citation type="journal article" date="2021" name="Hortic Res">
        <title>Chromosome-scale assembly of the Dendrobium chrysotoxum genome enhances the understanding of orchid evolution.</title>
        <authorList>
            <person name="Zhang Y."/>
            <person name="Zhang G.Q."/>
            <person name="Zhang D."/>
            <person name="Liu X.D."/>
            <person name="Xu X.Y."/>
            <person name="Sun W.H."/>
            <person name="Yu X."/>
            <person name="Zhu X."/>
            <person name="Wang Z.W."/>
            <person name="Zhao X."/>
            <person name="Zhong W.Y."/>
            <person name="Chen H."/>
            <person name="Yin W.L."/>
            <person name="Huang T."/>
            <person name="Niu S.C."/>
            <person name="Liu Z.J."/>
        </authorList>
    </citation>
    <scope>NUCLEOTIDE SEQUENCE [LARGE SCALE GENOMIC DNA]</scope>
    <source>
        <strain evidence="2">Lindl</strain>
    </source>
</reference>
<name>A0AAV7HKR3_DENCH</name>
<keyword evidence="1" id="KW-0472">Membrane</keyword>
<keyword evidence="3" id="KW-1185">Reference proteome</keyword>
<sequence>MSCPSHAFGYNGSYCACNPGYWQQPNGSCSLFSGGSDWITSSGVGSSSTILTSVLPLENIRRFTLSQAVLLEATLAILLVWLLFCFLIRFAPLRNDSHSIWFRLRWWISRVDCFFSAEHWLEDNKVVVKRKTELGGTFSIASWILFVGLLSALLYQMITKRSIEVQRVIPANAPDLQSFLNDLEFNITLVSSMSCSQLRGLDTLVIGTPGSIEYRVLSLSSYVDYQCKNTSSGPTISLKCTSCQIPRRNHYISWQFVDILDGPAMAVGFQFNITSKDHNNERHRSFVSGTVIANNHTSDKPRTYRGADLNILEVHLFPQIHNNLHDLKLIKPLVHDFVSGSSFSEVADLQASLMNPKDGLINTTLRVSYLSDYIVEIDYENVMGPVSFLANVGGIYAVSIAIFLYLLVQCEARFKKLRNEDSIIREIKSRARARHNWKKLRKYVMYTWYPSNLNDQSSINKQNSLMINSCCGIGSFHKKQLRGGFLSLENLFLNSNKAGKADLEGRDSNYLFSVQSILSISIRSFVKFSEALVEESFCVGSLIQQKFKVGHEYAPINVLIFFI</sequence>
<evidence type="ECO:0000313" key="2">
    <source>
        <dbReference type="EMBL" id="KAH0468218.1"/>
    </source>
</evidence>
<dbReference type="Proteomes" id="UP000775213">
    <property type="component" value="Unassembled WGS sequence"/>
</dbReference>
<dbReference type="EMBL" id="JAGFBR010000004">
    <property type="protein sequence ID" value="KAH0468218.1"/>
    <property type="molecule type" value="Genomic_DNA"/>
</dbReference>
<comment type="caution">
    <text evidence="2">The sequence shown here is derived from an EMBL/GenBank/DDBJ whole genome shotgun (WGS) entry which is preliminary data.</text>
</comment>
<proteinExistence type="predicted"/>
<organism evidence="2 3">
    <name type="scientific">Dendrobium chrysotoxum</name>
    <name type="common">Orchid</name>
    <dbReference type="NCBI Taxonomy" id="161865"/>
    <lineage>
        <taxon>Eukaryota</taxon>
        <taxon>Viridiplantae</taxon>
        <taxon>Streptophyta</taxon>
        <taxon>Embryophyta</taxon>
        <taxon>Tracheophyta</taxon>
        <taxon>Spermatophyta</taxon>
        <taxon>Magnoliopsida</taxon>
        <taxon>Liliopsida</taxon>
        <taxon>Asparagales</taxon>
        <taxon>Orchidaceae</taxon>
        <taxon>Epidendroideae</taxon>
        <taxon>Malaxideae</taxon>
        <taxon>Dendrobiinae</taxon>
        <taxon>Dendrobium</taxon>
    </lineage>
</organism>
<keyword evidence="1" id="KW-0812">Transmembrane</keyword>
<dbReference type="PANTHER" id="PTHR37254:SF1">
    <property type="entry name" value="OS01G0100500 PROTEIN"/>
    <property type="match status" value="1"/>
</dbReference>
<accession>A0AAV7HKR3</accession>
<feature type="transmembrane region" description="Helical" evidence="1">
    <location>
        <begin position="388"/>
        <end position="408"/>
    </location>
</feature>
<evidence type="ECO:0000256" key="1">
    <source>
        <dbReference type="SAM" id="Phobius"/>
    </source>
</evidence>
<feature type="transmembrane region" description="Helical" evidence="1">
    <location>
        <begin position="140"/>
        <end position="158"/>
    </location>
</feature>
<evidence type="ECO:0000313" key="3">
    <source>
        <dbReference type="Proteomes" id="UP000775213"/>
    </source>
</evidence>
<protein>
    <submittedName>
        <fullName evidence="2">Uncharacterized protein</fullName>
    </submittedName>
</protein>
<dbReference type="PANTHER" id="PTHR37254">
    <property type="entry name" value="OS01G0100500 PROTEIN"/>
    <property type="match status" value="1"/>
</dbReference>
<gene>
    <name evidence="2" type="ORF">IEQ34_003251</name>
</gene>
<dbReference type="AlphaFoldDB" id="A0AAV7HKR3"/>